<dbReference type="PANTHER" id="PTHR43615:SF1">
    <property type="entry name" value="PPDK_N DOMAIN-CONTAINING PROTEIN"/>
    <property type="match status" value="1"/>
</dbReference>
<dbReference type="Pfam" id="PF00391">
    <property type="entry name" value="PEP-utilizers"/>
    <property type="match status" value="1"/>
</dbReference>
<dbReference type="InterPro" id="IPR013815">
    <property type="entry name" value="ATP_grasp_subdomain_1"/>
</dbReference>
<dbReference type="InterPro" id="IPR002192">
    <property type="entry name" value="PPDK_AMP/ATP-bd"/>
</dbReference>
<keyword evidence="2" id="KW-1133">Transmembrane helix</keyword>
<feature type="domain" description="Pyruvate phosphate dikinase AMP/ATP-binding" evidence="4">
    <location>
        <begin position="423"/>
        <end position="740"/>
    </location>
</feature>
<dbReference type="Gene3D" id="3.50.30.10">
    <property type="entry name" value="Phosphohistidine domain"/>
    <property type="match status" value="1"/>
</dbReference>
<evidence type="ECO:0008006" key="7">
    <source>
        <dbReference type="Google" id="ProtNLM"/>
    </source>
</evidence>
<feature type="domain" description="PEP-utilising enzyme mobile" evidence="3">
    <location>
        <begin position="1228"/>
        <end position="1298"/>
    </location>
</feature>
<evidence type="ECO:0000313" key="6">
    <source>
        <dbReference type="Proteomes" id="UP001497382"/>
    </source>
</evidence>
<dbReference type="SUPFAM" id="SSF52009">
    <property type="entry name" value="Phosphohistidine domain"/>
    <property type="match status" value="1"/>
</dbReference>
<comment type="caution">
    <text evidence="5">The sequence shown here is derived from an EMBL/GenBank/DDBJ whole genome shotgun (WGS) entry which is preliminary data.</text>
</comment>
<evidence type="ECO:0000313" key="5">
    <source>
        <dbReference type="EMBL" id="CAL1271864.1"/>
    </source>
</evidence>
<reference evidence="5 6" key="1">
    <citation type="submission" date="2024-04" db="EMBL/GenBank/DDBJ databases">
        <authorList>
            <person name="Rising A."/>
            <person name="Reimegard J."/>
            <person name="Sonavane S."/>
            <person name="Akerstrom W."/>
            <person name="Nylinder S."/>
            <person name="Hedman E."/>
            <person name="Kallberg Y."/>
        </authorList>
    </citation>
    <scope>NUCLEOTIDE SEQUENCE [LARGE SCALE GENOMIC DNA]</scope>
</reference>
<evidence type="ECO:0000256" key="2">
    <source>
        <dbReference type="SAM" id="Phobius"/>
    </source>
</evidence>
<organism evidence="5 6">
    <name type="scientific">Larinioides sclopetarius</name>
    <dbReference type="NCBI Taxonomy" id="280406"/>
    <lineage>
        <taxon>Eukaryota</taxon>
        <taxon>Metazoa</taxon>
        <taxon>Ecdysozoa</taxon>
        <taxon>Arthropoda</taxon>
        <taxon>Chelicerata</taxon>
        <taxon>Arachnida</taxon>
        <taxon>Araneae</taxon>
        <taxon>Araneomorphae</taxon>
        <taxon>Entelegynae</taxon>
        <taxon>Araneoidea</taxon>
        <taxon>Araneidae</taxon>
        <taxon>Larinioides</taxon>
    </lineage>
</organism>
<evidence type="ECO:0000259" key="3">
    <source>
        <dbReference type="Pfam" id="PF00391"/>
    </source>
</evidence>
<dbReference type="Gene3D" id="3.30.470.20">
    <property type="entry name" value="ATP-grasp fold, B domain"/>
    <property type="match status" value="1"/>
</dbReference>
<dbReference type="GO" id="GO:0016301">
    <property type="term" value="F:kinase activity"/>
    <property type="evidence" value="ECO:0007669"/>
    <property type="project" value="InterPro"/>
</dbReference>
<dbReference type="InterPro" id="IPR036637">
    <property type="entry name" value="Phosphohistidine_dom_sf"/>
</dbReference>
<evidence type="ECO:0000259" key="4">
    <source>
        <dbReference type="Pfam" id="PF01326"/>
    </source>
</evidence>
<feature type="transmembrane region" description="Helical" evidence="2">
    <location>
        <begin position="6"/>
        <end position="29"/>
    </location>
</feature>
<comment type="similarity">
    <text evidence="1">Belongs to the PEP-utilizing enzyme family.</text>
</comment>
<dbReference type="GO" id="GO:0005524">
    <property type="term" value="F:ATP binding"/>
    <property type="evidence" value="ECO:0007669"/>
    <property type="project" value="InterPro"/>
</dbReference>
<keyword evidence="6" id="KW-1185">Reference proteome</keyword>
<dbReference type="Proteomes" id="UP001497382">
    <property type="component" value="Unassembled WGS sequence"/>
</dbReference>
<dbReference type="EMBL" id="CAXIEN010000057">
    <property type="protein sequence ID" value="CAL1271864.1"/>
    <property type="molecule type" value="Genomic_DNA"/>
</dbReference>
<gene>
    <name evidence="5" type="ORF">LARSCL_LOCUS6064</name>
</gene>
<proteinExistence type="inferred from homology"/>
<dbReference type="Pfam" id="PF01326">
    <property type="entry name" value="PPDK_N"/>
    <property type="match status" value="1"/>
</dbReference>
<keyword evidence="2" id="KW-0472">Membrane</keyword>
<dbReference type="Gene3D" id="3.30.1490.20">
    <property type="entry name" value="ATP-grasp fold, A domain"/>
    <property type="match status" value="1"/>
</dbReference>
<dbReference type="SUPFAM" id="SSF56059">
    <property type="entry name" value="Glutathione synthetase ATP-binding domain-like"/>
    <property type="match status" value="1"/>
</dbReference>
<accession>A0AAV1ZLA8</accession>
<dbReference type="PANTHER" id="PTHR43615">
    <property type="entry name" value="PHOSPHOENOLPYRUVATE SYNTHASE-RELATED"/>
    <property type="match status" value="1"/>
</dbReference>
<keyword evidence="2" id="KW-0812">Transmembrane</keyword>
<dbReference type="InterPro" id="IPR051549">
    <property type="entry name" value="PEP_Utilizing_Enz"/>
</dbReference>
<protein>
    <recommendedName>
        <fullName evidence="7">Phosphoenolpyruvate synthase</fullName>
    </recommendedName>
</protein>
<dbReference type="InterPro" id="IPR008279">
    <property type="entry name" value="PEP-util_enz_mobile_dom"/>
</dbReference>
<sequence>MLGIFLVTLFTAPLEIIFWIKWVIAYLAIRFHNAFTTKRFQLYDVNSIGNPLKLGYIAPPTEKELESPFPETHVREAADEVVFYGVNSKSECALIRIARGSNQIADAWIYLKLANGKTYCLSESVGYQQSSEDICQTFSCGKLQMHYLSPMRRWRIFFCGMLKETSEGKSDHEETVFVKFIFLWKASSDVYDCTFDTNPEGYAKSMARSDWSIPFVPPIKRFTETVNFYLQTGVLNGTVTVNEGSDYEMYLFGEKMRSLGKTSCIAGCQFTTFLGNTPENGFNFHLTNLTLPQVVNNLPFGFLCDDSGNLENLKDLDINIKPFDSENPKSSFALHFKTGQNYEVVGTATEPIVFYSGQAWSGFLEMSFIEFTLKGKKGSGIILSGEVYKAPKQPSSPLPSVQFPQTVPLTVQFTDDASHFGEITGGKGSSLGKLTRLSEIEKSFTVPKGIVVTTAAYSEFLNQEILDGVKYLENIVYGKQNGDLKEACNKVSNLVAKAPLPNKICHSIMEDLKDIFGDEITDHKFAVRSSATGEDTAAMSAAGQMDTFLGIQGFKEIFEAVKKCWASQFGHIAVEYKRRNGQILNSPMAVVIQDMVPSEVSGVMFTCDPVSNNPSVITITANYGLGETVVSGSVEPDTFVLKRKEDRKLEIEEVVVGAKHQKMVMQDSGGTATEDIDENSRNEACLSEETVRRLGRLGVKIEKYYKSSRDIEFGIANDQIFILQSRPVTNIAAETDYEILHEFDNALRCENVHYTIANVGEVFPGAASPLAIDLATKYFAVFYERQSLRKGFVENFFKSKYFLTGIQPFSYHMMISAAEIITRYGIDTTRSKGFMISIFGRILTDEGLLNYAYGKYKGDQKPSLKDDLRYYWDLFFYDLGYKKIREAIFNYPLNFLKFDSAKETYQAILDSCSDFDGAVEMHLESSESSSNWNIILFSILCEAKGYIDTDVYSDFAILLASSSNIESANVPQAMQEVALQIVKDIGSEKFCSMSVEEAEEWLLSTQSAAGHQFRQFLERHGHRCLKEFDIRSVTWGSDPKILIKLLQSLAPACKEQPKDEDKSMGKIFSQLHIPLNFLNKCLLRLILPNCRRAIRAREAGKSLTIKIFDHWRKSFRRLGKQMLSEGRLPDEDLIYFLTLDEIKDLLDTRSPSIISRANYRRRIFTIAEDFKFPEISRGFPKPINFDQEKTDSHEYIADLTMKGTPVSLGVSKGYARVAMSLEEASKLKPGEILITYCTDIGWSPYFPIISGVVTELGGLISHGAVVSREYGVPCVVGMQGATKKFRTGDYVLLDGKKGILQRLPLPEE</sequence>
<name>A0AAV1ZLA8_9ARAC</name>
<evidence type="ECO:0000256" key="1">
    <source>
        <dbReference type="ARBA" id="ARBA00007837"/>
    </source>
</evidence>